<dbReference type="GO" id="GO:0070573">
    <property type="term" value="F:metallodipeptidase activity"/>
    <property type="evidence" value="ECO:0007669"/>
    <property type="project" value="InterPro"/>
</dbReference>
<dbReference type="GO" id="GO:0006508">
    <property type="term" value="P:proteolysis"/>
    <property type="evidence" value="ECO:0007669"/>
    <property type="project" value="InterPro"/>
</dbReference>
<proteinExistence type="predicted"/>
<dbReference type="InterPro" id="IPR008257">
    <property type="entry name" value="Pept_M19"/>
</dbReference>
<evidence type="ECO:0000313" key="1">
    <source>
        <dbReference type="EMBL" id="SCM82164.1"/>
    </source>
</evidence>
<dbReference type="AlphaFoldDB" id="A0A212LX08"/>
<dbReference type="EMBL" id="FMJE01000004">
    <property type="protein sequence ID" value="SCM82164.1"/>
    <property type="molecule type" value="Genomic_DNA"/>
</dbReference>
<accession>A0A212LX08</accession>
<dbReference type="SUPFAM" id="SSF51556">
    <property type="entry name" value="Metallo-dependent hydrolases"/>
    <property type="match status" value="1"/>
</dbReference>
<gene>
    <name evidence="1" type="ORF">KL86SPO_40649</name>
</gene>
<dbReference type="CDD" id="cd01301">
    <property type="entry name" value="rDP_like"/>
    <property type="match status" value="1"/>
</dbReference>
<organism evidence="1">
    <name type="scientific">uncultured Sporomusa sp</name>
    <dbReference type="NCBI Taxonomy" id="307249"/>
    <lineage>
        <taxon>Bacteria</taxon>
        <taxon>Bacillati</taxon>
        <taxon>Bacillota</taxon>
        <taxon>Negativicutes</taxon>
        <taxon>Selenomonadales</taxon>
        <taxon>Sporomusaceae</taxon>
        <taxon>Sporomusa</taxon>
        <taxon>environmental samples</taxon>
    </lineage>
</organism>
<reference evidence="1" key="1">
    <citation type="submission" date="2016-08" db="EMBL/GenBank/DDBJ databases">
        <authorList>
            <person name="Seilhamer J.J."/>
        </authorList>
    </citation>
    <scope>NUCLEOTIDE SEQUENCE</scope>
    <source>
        <strain evidence="1">86</strain>
    </source>
</reference>
<name>A0A212LX08_9FIRM</name>
<dbReference type="InterPro" id="IPR032466">
    <property type="entry name" value="Metal_Hydrolase"/>
</dbReference>
<sequence length="313" mass="34731">MNCIDLHCDTILRLMEAGDHFGLYSNPFSVDIEKLRESQAQAQFFALFVNKAKTSDPLARALAMADRFHYELAQNQQDIVLAGNYAELLQNRAEGKISAFLTIEEGGVLKGELGNIEKFYHLGVRLITLTWNYPNEIGYPNSLPECREQGLTPFGQDVVAEMNRLGMLVDVSHLSDKGFYEVAALSAKPFVASHSNARTLAEHPRNLTDDMIKLLADKGGIMGLNFEKSFLGEAPVSRVDDMVLHIEHIRKVGGIEVIAIGSDFDGISPELEIAHAGEMNKLINALTKRGFKQDEVEKICWGNALRIIKETLG</sequence>
<dbReference type="RefSeq" id="WP_288184906.1">
    <property type="nucleotide sequence ID" value="NZ_LT608335.1"/>
</dbReference>
<dbReference type="Pfam" id="PF01244">
    <property type="entry name" value="Peptidase_M19"/>
    <property type="match status" value="1"/>
</dbReference>
<protein>
    <submittedName>
        <fullName evidence="1">Peptidase M19 renal dipeptidase</fullName>
    </submittedName>
</protein>
<dbReference type="PANTHER" id="PTHR10443">
    <property type="entry name" value="MICROSOMAL DIPEPTIDASE"/>
    <property type="match status" value="1"/>
</dbReference>
<dbReference type="PROSITE" id="PS51365">
    <property type="entry name" value="RENAL_DIPEPTIDASE_2"/>
    <property type="match status" value="1"/>
</dbReference>
<dbReference type="PANTHER" id="PTHR10443:SF12">
    <property type="entry name" value="DIPEPTIDASE"/>
    <property type="match status" value="1"/>
</dbReference>
<dbReference type="Gene3D" id="3.20.20.140">
    <property type="entry name" value="Metal-dependent hydrolases"/>
    <property type="match status" value="1"/>
</dbReference>